<sequence>MTSRRRRVWADDRGSYSLETAVLVPVIFAVLGLLIAFGRVTTTSGAVDSAAREAARAASLDRDPATAQRDAQQAAQDSLSGDGVPCTNIAVRVDTSDFDLPLGQTGTVVATVACTARLSDIGLPGLPGSKTLTSDFRSPIDAYRART</sequence>
<keyword evidence="5" id="KW-1185">Reference proteome</keyword>
<protein>
    <submittedName>
        <fullName evidence="4">Pilus assembly protein</fullName>
    </submittedName>
</protein>
<evidence type="ECO:0000256" key="1">
    <source>
        <dbReference type="SAM" id="MobiDB-lite"/>
    </source>
</evidence>
<dbReference type="InterPro" id="IPR012495">
    <property type="entry name" value="TadE-like_dom"/>
</dbReference>
<feature type="region of interest" description="Disordered" evidence="1">
    <location>
        <begin position="58"/>
        <end position="83"/>
    </location>
</feature>
<feature type="transmembrane region" description="Helical" evidence="2">
    <location>
        <begin position="21"/>
        <end position="40"/>
    </location>
</feature>
<keyword evidence="2" id="KW-0472">Membrane</keyword>
<dbReference type="RefSeq" id="WP_222982386.1">
    <property type="nucleotide sequence ID" value="NZ_JAINVZ010000038.1"/>
</dbReference>
<comment type="caution">
    <text evidence="4">The sequence shown here is derived from an EMBL/GenBank/DDBJ whole genome shotgun (WGS) entry which is preliminary data.</text>
</comment>
<dbReference type="EMBL" id="JAINVZ010000038">
    <property type="protein sequence ID" value="MBY8889239.1"/>
    <property type="molecule type" value="Genomic_DNA"/>
</dbReference>
<name>A0ABS7R192_9ACTN</name>
<evidence type="ECO:0000256" key="2">
    <source>
        <dbReference type="SAM" id="Phobius"/>
    </source>
</evidence>
<dbReference type="Pfam" id="PF07811">
    <property type="entry name" value="TadE"/>
    <property type="match status" value="1"/>
</dbReference>
<proteinExistence type="predicted"/>
<organism evidence="4 5">
    <name type="scientific">Streptantibioticus parmotrematis</name>
    <dbReference type="NCBI Taxonomy" id="2873249"/>
    <lineage>
        <taxon>Bacteria</taxon>
        <taxon>Bacillati</taxon>
        <taxon>Actinomycetota</taxon>
        <taxon>Actinomycetes</taxon>
        <taxon>Kitasatosporales</taxon>
        <taxon>Streptomycetaceae</taxon>
        <taxon>Streptantibioticus</taxon>
    </lineage>
</organism>
<evidence type="ECO:0000259" key="3">
    <source>
        <dbReference type="Pfam" id="PF07811"/>
    </source>
</evidence>
<evidence type="ECO:0000313" key="5">
    <source>
        <dbReference type="Proteomes" id="UP001198565"/>
    </source>
</evidence>
<feature type="compositionally biased region" description="Low complexity" evidence="1">
    <location>
        <begin position="65"/>
        <end position="77"/>
    </location>
</feature>
<keyword evidence="2" id="KW-1133">Transmembrane helix</keyword>
<dbReference type="Proteomes" id="UP001198565">
    <property type="component" value="Unassembled WGS sequence"/>
</dbReference>
<accession>A0ABS7R192</accession>
<evidence type="ECO:0000313" key="4">
    <source>
        <dbReference type="EMBL" id="MBY8889239.1"/>
    </source>
</evidence>
<gene>
    <name evidence="4" type="ORF">K7472_30985</name>
</gene>
<reference evidence="4 5" key="1">
    <citation type="submission" date="2021-08" db="EMBL/GenBank/DDBJ databases">
        <title>Streptomyces sp. PTM05 isolated from lichen.</title>
        <authorList>
            <person name="Somphong A."/>
            <person name="Phongsopitanun W."/>
            <person name="Tanasupawat S."/>
        </authorList>
    </citation>
    <scope>NUCLEOTIDE SEQUENCE [LARGE SCALE GENOMIC DNA]</scope>
    <source>
        <strain evidence="4 5">Ptm05</strain>
    </source>
</reference>
<feature type="domain" description="TadE-like" evidence="3">
    <location>
        <begin position="14"/>
        <end position="56"/>
    </location>
</feature>
<keyword evidence="2" id="KW-0812">Transmembrane</keyword>